<evidence type="ECO:0000256" key="1">
    <source>
        <dbReference type="SAM" id="MobiDB-lite"/>
    </source>
</evidence>
<dbReference type="AlphaFoldDB" id="A0A9W6PAN8"/>
<evidence type="ECO:0000313" key="4">
    <source>
        <dbReference type="Proteomes" id="UP001165092"/>
    </source>
</evidence>
<comment type="caution">
    <text evidence="3">The sequence shown here is derived from an EMBL/GenBank/DDBJ whole genome shotgun (WGS) entry which is preliminary data.</text>
</comment>
<keyword evidence="4" id="KW-1185">Reference proteome</keyword>
<evidence type="ECO:0000313" key="3">
    <source>
        <dbReference type="EMBL" id="GLU50083.1"/>
    </source>
</evidence>
<dbReference type="RefSeq" id="WP_285761620.1">
    <property type="nucleotide sequence ID" value="NZ_BSQG01000011.1"/>
</dbReference>
<keyword evidence="2" id="KW-1133">Transmembrane helix</keyword>
<dbReference type="Proteomes" id="UP001165092">
    <property type="component" value="Unassembled WGS sequence"/>
</dbReference>
<keyword evidence="2" id="KW-0472">Membrane</keyword>
<dbReference type="EMBL" id="BSQG01000011">
    <property type="protein sequence ID" value="GLU50083.1"/>
    <property type="molecule type" value="Genomic_DNA"/>
</dbReference>
<sequence>MPSSTRPDPGYHLAHTVSSGPGPTVALPQPEIWPIPITREPGRTARAEATCGTCGMTLEYRLFSTSRTRALRAMWAVLLIVTALCCAVTAYLALAPGPDGRPSGALLFLGLLAAPGIAFLSGRQFFRETGLRGPGRWIGHKGHALHTGTIAKNDT</sequence>
<gene>
    <name evidence="3" type="ORF">Nans01_44340</name>
</gene>
<feature type="transmembrane region" description="Helical" evidence="2">
    <location>
        <begin position="106"/>
        <end position="126"/>
    </location>
</feature>
<name>A0A9W6PAN8_9ACTN</name>
<organism evidence="3 4">
    <name type="scientific">Nocardiopsis ansamitocini</name>
    <dbReference type="NCBI Taxonomy" id="1670832"/>
    <lineage>
        <taxon>Bacteria</taxon>
        <taxon>Bacillati</taxon>
        <taxon>Actinomycetota</taxon>
        <taxon>Actinomycetes</taxon>
        <taxon>Streptosporangiales</taxon>
        <taxon>Nocardiopsidaceae</taxon>
        <taxon>Nocardiopsis</taxon>
    </lineage>
</organism>
<reference evidence="3" key="1">
    <citation type="submission" date="2023-02" db="EMBL/GenBank/DDBJ databases">
        <title>Nocardiopsis ansamitocini NBRC 112285.</title>
        <authorList>
            <person name="Ichikawa N."/>
            <person name="Sato H."/>
            <person name="Tonouchi N."/>
        </authorList>
    </citation>
    <scope>NUCLEOTIDE SEQUENCE</scope>
    <source>
        <strain evidence="3">NBRC 112285</strain>
    </source>
</reference>
<feature type="region of interest" description="Disordered" evidence="1">
    <location>
        <begin position="1"/>
        <end position="25"/>
    </location>
</feature>
<proteinExistence type="predicted"/>
<keyword evidence="2" id="KW-0812">Transmembrane</keyword>
<evidence type="ECO:0000256" key="2">
    <source>
        <dbReference type="SAM" id="Phobius"/>
    </source>
</evidence>
<accession>A0A9W6PAN8</accession>
<feature type="transmembrane region" description="Helical" evidence="2">
    <location>
        <begin position="73"/>
        <end position="94"/>
    </location>
</feature>
<protein>
    <submittedName>
        <fullName evidence="3">Uncharacterized protein</fullName>
    </submittedName>
</protein>